<organism evidence="3 4">
    <name type="scientific">Venturia nashicola</name>
    <dbReference type="NCBI Taxonomy" id="86259"/>
    <lineage>
        <taxon>Eukaryota</taxon>
        <taxon>Fungi</taxon>
        <taxon>Dikarya</taxon>
        <taxon>Ascomycota</taxon>
        <taxon>Pezizomycotina</taxon>
        <taxon>Dothideomycetes</taxon>
        <taxon>Pleosporomycetidae</taxon>
        <taxon>Venturiales</taxon>
        <taxon>Venturiaceae</taxon>
        <taxon>Venturia</taxon>
    </lineage>
</organism>
<dbReference type="STRING" id="86259.A0A4Z1PCN8"/>
<evidence type="ECO:0000313" key="4">
    <source>
        <dbReference type="Proteomes" id="UP000298493"/>
    </source>
</evidence>
<dbReference type="InterPro" id="IPR023631">
    <property type="entry name" value="Amidase_dom"/>
</dbReference>
<dbReference type="EMBL" id="SNSC02000002">
    <property type="protein sequence ID" value="TID26560.1"/>
    <property type="molecule type" value="Genomic_DNA"/>
</dbReference>
<dbReference type="InterPro" id="IPR036928">
    <property type="entry name" value="AS_sf"/>
</dbReference>
<dbReference type="SUPFAM" id="SSF75304">
    <property type="entry name" value="Amidase signature (AS) enzymes"/>
    <property type="match status" value="1"/>
</dbReference>
<dbReference type="InterPro" id="IPR020556">
    <property type="entry name" value="Amidase_CS"/>
</dbReference>
<sequence>MAEYSESEFYNYPNPKATEIPYKAPPKDNNPIVRGLPLVIAASLVASLSPVSTFLYNNAGFNSLRKLEKELDQVECRFDPTVIPLKDGDAPVPSYTEERALRSPPEAANRFYSVKDYHEAYKSGKFTPTDVANALLPLIRRDVSKRTSHSTAFLSTRVDLVLKAAEESTARYAAGKSLGVLDGVPIAVKDEVDVKGYKNCWGTKKDFTSALDETSWCVLKWEEQGAVNVGKTNMHEIGMDTTNNNPVCGTPLNPYNEKYYTGGSSGGSGYAVGAGLVPIALGCDGGGSIRIPSSYCGIYGLKTSHNRVSPRPTPSIAGTNTVVGPMAVDMASLEVAYRVMATPDPFETSSSMYPAPRPSTSRHKVIGVYKHWMDRADAPVKTLCEAAISYYVKLGYEVIDIHIPLIHDGQTAHALTILSEAVNGFPDTSFLSPATRILLEVGAKATASDFLQAQRVRSLLMSHLAALYKQYPGLMIITPTTPTVGWAIKSPSDLKYGVTDGDMSIRSMEYVWLANFTGCPCLQMPVGYAEAAKGEGIVPIGMMAMGEWGSEDQLIEWGFEGEKYLNEVVEGGRPRSAAWVDVVGEAAKASTKTSASGMDCRASRVWRARGSNGVGN</sequence>
<dbReference type="OrthoDB" id="421993at2759"/>
<gene>
    <name evidence="3" type="ORF">E6O75_ATG01053</name>
</gene>
<dbReference type="InterPro" id="IPR000120">
    <property type="entry name" value="Amidase"/>
</dbReference>
<comment type="similarity">
    <text evidence="1">Belongs to the amidase family.</text>
</comment>
<feature type="domain" description="Amidase" evidence="2">
    <location>
        <begin position="151"/>
        <end position="554"/>
    </location>
</feature>
<dbReference type="GO" id="GO:0003824">
    <property type="term" value="F:catalytic activity"/>
    <property type="evidence" value="ECO:0007669"/>
    <property type="project" value="InterPro"/>
</dbReference>
<proteinExistence type="inferred from homology"/>
<keyword evidence="4" id="KW-1185">Reference proteome</keyword>
<name>A0A4Z1PCN8_9PEZI</name>
<dbReference type="PANTHER" id="PTHR11895:SF67">
    <property type="entry name" value="AMIDASE DOMAIN-CONTAINING PROTEIN"/>
    <property type="match status" value="1"/>
</dbReference>
<reference evidence="3 4" key="1">
    <citation type="submission" date="2019-04" db="EMBL/GenBank/DDBJ databases">
        <title>High contiguity whole genome sequence and gene annotation resource for two Venturia nashicola isolates.</title>
        <authorList>
            <person name="Prokchorchik M."/>
            <person name="Won K."/>
            <person name="Lee Y."/>
            <person name="Choi E.D."/>
            <person name="Segonzac C."/>
            <person name="Sohn K.H."/>
        </authorList>
    </citation>
    <scope>NUCLEOTIDE SEQUENCE [LARGE SCALE GENOMIC DNA]</scope>
    <source>
        <strain evidence="3 4">PRI2</strain>
    </source>
</reference>
<dbReference type="PANTHER" id="PTHR11895">
    <property type="entry name" value="TRANSAMIDASE"/>
    <property type="match status" value="1"/>
</dbReference>
<evidence type="ECO:0000313" key="3">
    <source>
        <dbReference type="EMBL" id="TID26560.1"/>
    </source>
</evidence>
<dbReference type="Pfam" id="PF01425">
    <property type="entry name" value="Amidase"/>
    <property type="match status" value="1"/>
</dbReference>
<evidence type="ECO:0000259" key="2">
    <source>
        <dbReference type="Pfam" id="PF01425"/>
    </source>
</evidence>
<dbReference type="AlphaFoldDB" id="A0A4Z1PCN8"/>
<comment type="caution">
    <text evidence="3">The sequence shown here is derived from an EMBL/GenBank/DDBJ whole genome shotgun (WGS) entry which is preliminary data.</text>
</comment>
<accession>A0A4Z1PCN8</accession>
<dbReference type="PROSITE" id="PS00571">
    <property type="entry name" value="AMIDASES"/>
    <property type="match status" value="1"/>
</dbReference>
<evidence type="ECO:0000256" key="1">
    <source>
        <dbReference type="ARBA" id="ARBA00009199"/>
    </source>
</evidence>
<protein>
    <submittedName>
        <fullName evidence="3">Amidase signature enzyme</fullName>
    </submittedName>
</protein>
<dbReference type="Proteomes" id="UP000298493">
    <property type="component" value="Unassembled WGS sequence"/>
</dbReference>
<dbReference type="Gene3D" id="3.90.1300.10">
    <property type="entry name" value="Amidase signature (AS) domain"/>
    <property type="match status" value="1"/>
</dbReference>